<feature type="region of interest" description="Disordered" evidence="1">
    <location>
        <begin position="306"/>
        <end position="327"/>
    </location>
</feature>
<dbReference type="AlphaFoldDB" id="A0A7J6MYF6"/>
<dbReference type="EMBL" id="JABANN010000004">
    <property type="protein sequence ID" value="KAF4676220.1"/>
    <property type="molecule type" value="Genomic_DNA"/>
</dbReference>
<name>A0A7J6MYF6_PEROL</name>
<dbReference type="Proteomes" id="UP000572268">
    <property type="component" value="Unassembled WGS sequence"/>
</dbReference>
<organism evidence="2 3">
    <name type="scientific">Perkinsus olseni</name>
    <name type="common">Perkinsus atlanticus</name>
    <dbReference type="NCBI Taxonomy" id="32597"/>
    <lineage>
        <taxon>Eukaryota</taxon>
        <taxon>Sar</taxon>
        <taxon>Alveolata</taxon>
        <taxon>Perkinsozoa</taxon>
        <taxon>Perkinsea</taxon>
        <taxon>Perkinsida</taxon>
        <taxon>Perkinsidae</taxon>
        <taxon>Perkinsus</taxon>
    </lineage>
</organism>
<protein>
    <submittedName>
        <fullName evidence="2">Uncharacterized protein</fullName>
    </submittedName>
</protein>
<evidence type="ECO:0000256" key="1">
    <source>
        <dbReference type="SAM" id="MobiDB-lite"/>
    </source>
</evidence>
<evidence type="ECO:0000313" key="3">
    <source>
        <dbReference type="Proteomes" id="UP000572268"/>
    </source>
</evidence>
<comment type="caution">
    <text evidence="2">The sequence shown here is derived from an EMBL/GenBank/DDBJ whole genome shotgun (WGS) entry which is preliminary data.</text>
</comment>
<sequence>MGGRLSRLILEGEHQVRRMTRRTKSRVKAWEEATFNTFHAFAYLPYESDAKSVVHKFQGRTLYYETKIDRLCRPFDVTIDINTTIDLYPFLGVESRFVMKKFDFNGSSWIAIRPRDKKLRPIVQRAIVFDIMRRAYTGEWGEDYDIIQGGYMLRKVQSDDYVAVEGPKHILVIQGARSRELWVCHRLVEPIQSSVRDRILKSRSFSPERQVSATEPSLDGIQHRRYKIAKTLSGFLGMTEAPETKRIEPGPWIPMLPAMVKLVDEIVRKCDRSTLRDKKRNSAIKDAVFSRAMSDHIMMEERTRRVDQERRAGQRRDIQRANTARERVRITRSSTTDWALAAAQIYGGLYEGGAVEQNR</sequence>
<accession>A0A7J6MYF6</accession>
<reference evidence="2 3" key="1">
    <citation type="submission" date="2020-04" db="EMBL/GenBank/DDBJ databases">
        <title>Perkinsus olseni comparative genomics.</title>
        <authorList>
            <person name="Bogema D.R."/>
        </authorList>
    </citation>
    <scope>NUCLEOTIDE SEQUENCE [LARGE SCALE GENOMIC DNA]</scope>
    <source>
        <strain evidence="2">ATCC PRA-31</strain>
    </source>
</reference>
<evidence type="ECO:0000313" key="2">
    <source>
        <dbReference type="EMBL" id="KAF4676220.1"/>
    </source>
</evidence>
<gene>
    <name evidence="2" type="ORF">FOL46_006229</name>
</gene>
<proteinExistence type="predicted"/>